<organism evidence="2">
    <name type="scientific">uncultured Caudovirales phage</name>
    <dbReference type="NCBI Taxonomy" id="2100421"/>
    <lineage>
        <taxon>Viruses</taxon>
        <taxon>Duplodnaviria</taxon>
        <taxon>Heunggongvirae</taxon>
        <taxon>Uroviricota</taxon>
        <taxon>Caudoviricetes</taxon>
        <taxon>Peduoviridae</taxon>
        <taxon>Maltschvirus</taxon>
        <taxon>Maltschvirus maltsch</taxon>
    </lineage>
</organism>
<reference evidence="2" key="1">
    <citation type="submission" date="2020-04" db="EMBL/GenBank/DDBJ databases">
        <authorList>
            <person name="Chiriac C."/>
            <person name="Salcher M."/>
            <person name="Ghai R."/>
            <person name="Kavagutti S V."/>
        </authorList>
    </citation>
    <scope>NUCLEOTIDE SEQUENCE</scope>
</reference>
<evidence type="ECO:0000256" key="1">
    <source>
        <dbReference type="SAM" id="MobiDB-lite"/>
    </source>
</evidence>
<name>A0A6J5LNQ3_9CAUD</name>
<proteinExistence type="predicted"/>
<accession>A0A6J5LNQ3</accession>
<evidence type="ECO:0000313" key="2">
    <source>
        <dbReference type="EMBL" id="CAB4136065.1"/>
    </source>
</evidence>
<feature type="compositionally biased region" description="Basic and acidic residues" evidence="1">
    <location>
        <begin position="15"/>
        <end position="25"/>
    </location>
</feature>
<sequence length="152" mass="17206">MLDEIRPEGNMVSSEAKRQYNRDYAAKKKAEKRAMKLVTGKAEPRESFNPKGRPKSIVNRVTEYGALFNQLNDAHMAKGLPPLKTAMEVLIEAMQSDELDIQQKSKIAEKLATFESSRAPIISIEHVQNINKEEDIDADDALEDFMNSLRKV</sequence>
<gene>
    <name evidence="2" type="ORF">UFOVP294_10</name>
</gene>
<protein>
    <submittedName>
        <fullName evidence="2">Uncharacterized protein</fullName>
    </submittedName>
</protein>
<feature type="region of interest" description="Disordered" evidence="1">
    <location>
        <begin position="1"/>
        <end position="25"/>
    </location>
</feature>
<dbReference type="EMBL" id="LR796311">
    <property type="protein sequence ID" value="CAB4136065.1"/>
    <property type="molecule type" value="Genomic_DNA"/>
</dbReference>